<name>F8A8I5_THEID</name>
<proteinExistence type="inferred from homology"/>
<dbReference type="PANTHER" id="PTHR34824:SF1">
    <property type="entry name" value="HEAT-INDUCIBLE TRANSCRIPTION REPRESSOR HRCA"/>
    <property type="match status" value="1"/>
</dbReference>
<dbReference type="AlphaFoldDB" id="F8A8I5"/>
<dbReference type="InterPro" id="IPR029016">
    <property type="entry name" value="GAF-like_dom_sf"/>
</dbReference>
<dbReference type="SUPFAM" id="SSF55781">
    <property type="entry name" value="GAF domain-like"/>
    <property type="match status" value="1"/>
</dbReference>
<dbReference type="HAMAP" id="MF_00081">
    <property type="entry name" value="HrcA"/>
    <property type="match status" value="1"/>
</dbReference>
<dbReference type="GO" id="GO:0045892">
    <property type="term" value="P:negative regulation of DNA-templated transcription"/>
    <property type="evidence" value="ECO:0007669"/>
    <property type="project" value="UniProtKB-UniRule"/>
</dbReference>
<dbReference type="STRING" id="667014.Thein_1203"/>
<dbReference type="Gene3D" id="1.10.10.10">
    <property type="entry name" value="Winged helix-like DNA-binding domain superfamily/Winged helix DNA-binding domain"/>
    <property type="match status" value="1"/>
</dbReference>
<keyword evidence="4 5" id="KW-0804">Transcription</keyword>
<feature type="domain" description="Heat-inducible transcription repressor HrcA C-terminal" evidence="6">
    <location>
        <begin position="111"/>
        <end position="323"/>
    </location>
</feature>
<evidence type="ECO:0000256" key="3">
    <source>
        <dbReference type="ARBA" id="ARBA00023016"/>
    </source>
</evidence>
<evidence type="ECO:0000256" key="2">
    <source>
        <dbReference type="ARBA" id="ARBA00023015"/>
    </source>
</evidence>
<comment type="similarity">
    <text evidence="5">Belongs to the HrcA family.</text>
</comment>
<dbReference type="RefSeq" id="WP_013907813.1">
    <property type="nucleotide sequence ID" value="NC_015681.1"/>
</dbReference>
<dbReference type="GO" id="GO:0003677">
    <property type="term" value="F:DNA binding"/>
    <property type="evidence" value="ECO:0007669"/>
    <property type="project" value="InterPro"/>
</dbReference>
<reference evidence="8 9" key="2">
    <citation type="journal article" date="2012" name="Stand. Genomic Sci.">
        <title>Complete genome sequence of the thermophilic sulfate-reducing ocean bacterium Thermodesulfatator indicus type strain (CIR29812(T)).</title>
        <authorList>
            <person name="Anderson I."/>
            <person name="Saunders E."/>
            <person name="Lapidus A."/>
            <person name="Nolan M."/>
            <person name="Lucas S."/>
            <person name="Tice H."/>
            <person name="Del Rio T.G."/>
            <person name="Cheng J.F."/>
            <person name="Han C."/>
            <person name="Tapia R."/>
            <person name="Goodwin L.A."/>
            <person name="Pitluck S."/>
            <person name="Liolios K."/>
            <person name="Mavromatis K."/>
            <person name="Pagani I."/>
            <person name="Ivanova N."/>
            <person name="Mikhailova N."/>
            <person name="Pati A."/>
            <person name="Chen A."/>
            <person name="Palaniappan K."/>
            <person name="Land M."/>
            <person name="Hauser L."/>
            <person name="Jeffries C.D."/>
            <person name="Chang Y.J."/>
            <person name="Brambilla E.M."/>
            <person name="Rohde M."/>
            <person name="Spring S."/>
            <person name="Goker M."/>
            <person name="Detter J.C."/>
            <person name="Woyke T."/>
            <person name="Bristow J."/>
            <person name="Eisen J.A."/>
            <person name="Markowitz V."/>
            <person name="Hugenholtz P."/>
            <person name="Kyrpides N.C."/>
            <person name="Klenk H.P."/>
        </authorList>
    </citation>
    <scope>NUCLEOTIDE SEQUENCE [LARGE SCALE GENOMIC DNA]</scope>
    <source>
        <strain evidence="9">DSM 15286 / JCM 11887 / CIR29812</strain>
    </source>
</reference>
<evidence type="ECO:0000256" key="1">
    <source>
        <dbReference type="ARBA" id="ARBA00022491"/>
    </source>
</evidence>
<feature type="domain" description="Winged helix-turn-helix transcription repressor HrcA DNA-binding" evidence="7">
    <location>
        <begin position="6"/>
        <end position="76"/>
    </location>
</feature>
<reference evidence="9" key="1">
    <citation type="submission" date="2011-04" db="EMBL/GenBank/DDBJ databases">
        <title>The complete genome of Thermodesulfatator indicus DSM 15286.</title>
        <authorList>
            <person name="Lucas S."/>
            <person name="Copeland A."/>
            <person name="Lapidus A."/>
            <person name="Bruce D."/>
            <person name="Goodwin L."/>
            <person name="Pitluck S."/>
            <person name="Peters L."/>
            <person name="Kyrpides N."/>
            <person name="Mavromatis K."/>
            <person name="Pagani I."/>
            <person name="Ivanova N."/>
            <person name="Saunders L."/>
            <person name="Detter J.C."/>
            <person name="Tapia R."/>
            <person name="Han C."/>
            <person name="Land M."/>
            <person name="Hauser L."/>
            <person name="Markowitz V."/>
            <person name="Cheng J.-F."/>
            <person name="Hugenholtz P."/>
            <person name="Woyke T."/>
            <person name="Wu D."/>
            <person name="Spring S."/>
            <person name="Schroeder M."/>
            <person name="Brambilla E."/>
            <person name="Klenk H.-P."/>
            <person name="Eisen J.A."/>
        </authorList>
    </citation>
    <scope>NUCLEOTIDE SEQUENCE [LARGE SCALE GENOMIC DNA]</scope>
    <source>
        <strain evidence="9">DSM 15286 / JCM 11887 / CIR29812</strain>
    </source>
</reference>
<evidence type="ECO:0000259" key="7">
    <source>
        <dbReference type="Pfam" id="PF03444"/>
    </source>
</evidence>
<dbReference type="InterPro" id="IPR036390">
    <property type="entry name" value="WH_DNA-bd_sf"/>
</dbReference>
<dbReference type="EMBL" id="CP002683">
    <property type="protein sequence ID" value="AEH45071.1"/>
    <property type="molecule type" value="Genomic_DNA"/>
</dbReference>
<sequence length="344" mass="38523">MFEVLELSDRYKKVLTIVVEDYIRHAEPVGSRTVAKRLKPPLSPATVRNIMADLEELGLLSQPHVSAGRVPTEEGFRYYVENLLEAEPLSEKARETIERAFESEEIEDLSELLRITSRLLSHMTGFPSVVSAPKIGSERLLKLDFVPLGRGLVLVVAVTEAGIVVNRLLKIPASVSPEALERLAQYLNQKLPRLTLEEARDELLREIEAERKFLDTLFEELEEGEGPSEPIVEGISRLLDVPEFKDVERLKELLAAFEEKNIFLKIIERCLGSHGVQVLIGAETGLGAPRNLSAVASPYYRDKCPMGGLAVIGPMRMDYSKVVPVVDYTSRIVSHLLDKFLPRT</sequence>
<keyword evidence="2 5" id="KW-0805">Transcription regulation</keyword>
<dbReference type="OrthoDB" id="9783139at2"/>
<evidence type="ECO:0000313" key="9">
    <source>
        <dbReference type="Proteomes" id="UP000006793"/>
    </source>
</evidence>
<keyword evidence="3 5" id="KW-0346">Stress response</keyword>
<dbReference type="Proteomes" id="UP000006793">
    <property type="component" value="Chromosome"/>
</dbReference>
<dbReference type="PIRSF" id="PIRSF005485">
    <property type="entry name" value="HrcA"/>
    <property type="match status" value="1"/>
</dbReference>
<dbReference type="PATRIC" id="fig|667014.3.peg.1240"/>
<keyword evidence="9" id="KW-1185">Reference proteome</keyword>
<dbReference type="Gene3D" id="3.30.450.40">
    <property type="match status" value="1"/>
</dbReference>
<dbReference type="HOGENOM" id="CLU_050019_1_0_0"/>
<dbReference type="PANTHER" id="PTHR34824">
    <property type="entry name" value="HEAT-INDUCIBLE TRANSCRIPTION REPRESSOR HRCA"/>
    <property type="match status" value="1"/>
</dbReference>
<dbReference type="SUPFAM" id="SSF46785">
    <property type="entry name" value="Winged helix' DNA-binding domain"/>
    <property type="match status" value="1"/>
</dbReference>
<dbReference type="NCBIfam" id="TIGR00331">
    <property type="entry name" value="hrcA"/>
    <property type="match status" value="1"/>
</dbReference>
<evidence type="ECO:0000256" key="5">
    <source>
        <dbReference type="HAMAP-Rule" id="MF_00081"/>
    </source>
</evidence>
<protein>
    <recommendedName>
        <fullName evidence="5">Heat-inducible transcription repressor HrcA</fullName>
    </recommendedName>
</protein>
<dbReference type="InterPro" id="IPR023120">
    <property type="entry name" value="WHTH_transcript_rep_HrcA_IDD"/>
</dbReference>
<evidence type="ECO:0000259" key="6">
    <source>
        <dbReference type="Pfam" id="PF01628"/>
    </source>
</evidence>
<keyword evidence="1 5" id="KW-0678">Repressor</keyword>
<dbReference type="InterPro" id="IPR036388">
    <property type="entry name" value="WH-like_DNA-bd_sf"/>
</dbReference>
<evidence type="ECO:0000256" key="4">
    <source>
        <dbReference type="ARBA" id="ARBA00023163"/>
    </source>
</evidence>
<dbReference type="InterPro" id="IPR021153">
    <property type="entry name" value="HrcA_C"/>
</dbReference>
<dbReference type="Pfam" id="PF03444">
    <property type="entry name" value="WHD_HrcA"/>
    <property type="match status" value="1"/>
</dbReference>
<gene>
    <name evidence="5" type="primary">hrcA</name>
    <name evidence="8" type="ordered locus">Thein_1203</name>
</gene>
<accession>F8A8I5</accession>
<evidence type="ECO:0000313" key="8">
    <source>
        <dbReference type="EMBL" id="AEH45071.1"/>
    </source>
</evidence>
<comment type="function">
    <text evidence="5">Negative regulator of class I heat shock genes (grpE-dnaK-dnaJ and groELS operons). Prevents heat-shock induction of these operons.</text>
</comment>
<dbReference type="KEGG" id="tid:Thein_1203"/>
<dbReference type="Pfam" id="PF01628">
    <property type="entry name" value="HrcA"/>
    <property type="match status" value="1"/>
</dbReference>
<dbReference type="InterPro" id="IPR002571">
    <property type="entry name" value="HrcA"/>
</dbReference>
<dbReference type="PaxDb" id="667014-Thein_1203"/>
<dbReference type="InterPro" id="IPR005104">
    <property type="entry name" value="WHTH_HrcA_DNA-bd"/>
</dbReference>
<dbReference type="eggNOG" id="COG1420">
    <property type="taxonomic scope" value="Bacteria"/>
</dbReference>
<organism evidence="8 9">
    <name type="scientific">Thermodesulfatator indicus (strain DSM 15286 / JCM 11887 / CIR29812)</name>
    <dbReference type="NCBI Taxonomy" id="667014"/>
    <lineage>
        <taxon>Bacteria</taxon>
        <taxon>Pseudomonadati</taxon>
        <taxon>Thermodesulfobacteriota</taxon>
        <taxon>Thermodesulfobacteria</taxon>
        <taxon>Thermodesulfobacteriales</taxon>
        <taxon>Thermodesulfatatoraceae</taxon>
        <taxon>Thermodesulfatator</taxon>
    </lineage>
</organism>
<dbReference type="InParanoid" id="F8A8I5"/>
<dbReference type="Gene3D" id="3.30.390.60">
    <property type="entry name" value="Heat-inducible transcription repressor hrca homolog, domain 3"/>
    <property type="match status" value="1"/>
</dbReference>